<dbReference type="Proteomes" id="UP000184440">
    <property type="component" value="Unassembled WGS sequence"/>
</dbReference>
<evidence type="ECO:0000259" key="2">
    <source>
        <dbReference type="Pfam" id="PF25547"/>
    </source>
</evidence>
<dbReference type="InterPro" id="IPR057746">
    <property type="entry name" value="CpnT-like_N"/>
</dbReference>
<dbReference type="EMBL" id="FRCS01000002">
    <property type="protein sequence ID" value="SHN03429.1"/>
    <property type="molecule type" value="Genomic_DNA"/>
</dbReference>
<feature type="compositionally biased region" description="Pro residues" evidence="1">
    <location>
        <begin position="416"/>
        <end position="428"/>
    </location>
</feature>
<sequence length="570" mass="60034">MGDTYYGYAWNPGSVRVAEHNSYVPEGRTHTLRTSDFTDTVKVAHIRVLWPMIQGLDPVRIGDLAQNWRKLSAQLTTARSNLGRNGNLLEPRWTGEASRAFMERVGAALYSLDQWIEAATTNAATIDRLATDIRTTQPKVERIYNDWLTESANEKFKRDKDAERITLAQDADDLIGFLSKHDVIRDRGVLYRWARDSVPQDEIDQKYTALALPLVKNLADHFSNAAATGISLPGKFQGPTTFRVVQPQFGGAPPAVPTLPGAVLPVQPGVRPPALPPTPPGVAPPAPPAPVAPAVPGVPPAAPGVRPPAAPAVGARPSAVPRPLLPPPPSTRTAPTRPTLPTLAGRRGGAPGVPGVPAARQPGPTRRGLGPGTPALPGRTGTPNTGRKAPTAPPAVPAHGARSGLDGRTGRAGRPVPAPSRPVSPAPPQLAGRSGPPPTRRTPVSAEPPEFRRAQTTTSPVDAEPQTKPSLGGRRGPERTAATDTSDRGRTARPELTGRTGRQGVSTPDTRPAVESQRHAGPPPDEAFAPTESAPAVIERPEAQTAVQPGPALGRATTGPRSDPPRSAWT</sequence>
<evidence type="ECO:0000313" key="3">
    <source>
        <dbReference type="EMBL" id="SHN03429.1"/>
    </source>
</evidence>
<name>A0A1M7NIC3_9ACTN</name>
<feature type="compositionally biased region" description="Low complexity" evidence="1">
    <location>
        <begin position="311"/>
        <end position="322"/>
    </location>
</feature>
<dbReference type="OrthoDB" id="3406097at2"/>
<dbReference type="Pfam" id="PF25547">
    <property type="entry name" value="WXG100_2"/>
    <property type="match status" value="1"/>
</dbReference>
<dbReference type="AlphaFoldDB" id="A0A1M7NIC3"/>
<protein>
    <recommendedName>
        <fullName evidence="2">Outer membrane channel protein CpnT-like N-terminal domain-containing protein</fullName>
    </recommendedName>
</protein>
<proteinExistence type="predicted"/>
<dbReference type="InterPro" id="IPR036689">
    <property type="entry name" value="ESAT-6-like_sf"/>
</dbReference>
<dbReference type="SUPFAM" id="SSF140453">
    <property type="entry name" value="EsxAB dimer-like"/>
    <property type="match status" value="1"/>
</dbReference>
<accession>A0A1M7NIC3</accession>
<dbReference type="STRING" id="134849.SAMN05443668_102646"/>
<organism evidence="3 4">
    <name type="scientific">Cryptosporangium aurantiacum</name>
    <dbReference type="NCBI Taxonomy" id="134849"/>
    <lineage>
        <taxon>Bacteria</taxon>
        <taxon>Bacillati</taxon>
        <taxon>Actinomycetota</taxon>
        <taxon>Actinomycetes</taxon>
        <taxon>Cryptosporangiales</taxon>
        <taxon>Cryptosporangiaceae</taxon>
        <taxon>Cryptosporangium</taxon>
    </lineage>
</organism>
<feature type="domain" description="Outer membrane channel protein CpnT-like N-terminal" evidence="2">
    <location>
        <begin position="34"/>
        <end position="137"/>
    </location>
</feature>
<dbReference type="Gene3D" id="1.20.1260.20">
    <property type="entry name" value="PPE superfamily"/>
    <property type="match status" value="1"/>
</dbReference>
<evidence type="ECO:0000256" key="1">
    <source>
        <dbReference type="SAM" id="MobiDB-lite"/>
    </source>
</evidence>
<evidence type="ECO:0000313" key="4">
    <source>
        <dbReference type="Proteomes" id="UP000184440"/>
    </source>
</evidence>
<reference evidence="3 4" key="1">
    <citation type="submission" date="2016-11" db="EMBL/GenBank/DDBJ databases">
        <authorList>
            <person name="Jaros S."/>
            <person name="Januszkiewicz K."/>
            <person name="Wedrychowicz H."/>
        </authorList>
    </citation>
    <scope>NUCLEOTIDE SEQUENCE [LARGE SCALE GENOMIC DNA]</scope>
    <source>
        <strain evidence="3 4">DSM 46144</strain>
    </source>
</reference>
<dbReference type="RefSeq" id="WP_073254650.1">
    <property type="nucleotide sequence ID" value="NZ_FRCS01000002.1"/>
</dbReference>
<keyword evidence="4" id="KW-1185">Reference proteome</keyword>
<feature type="compositionally biased region" description="Low complexity" evidence="1">
    <location>
        <begin position="353"/>
        <end position="368"/>
    </location>
</feature>
<dbReference type="InterPro" id="IPR038332">
    <property type="entry name" value="PPE_sf"/>
</dbReference>
<feature type="region of interest" description="Disordered" evidence="1">
    <location>
        <begin position="303"/>
        <end position="570"/>
    </location>
</feature>
<gene>
    <name evidence="3" type="ORF">SAMN05443668_102646</name>
</gene>
<feature type="compositionally biased region" description="Low complexity" evidence="1">
    <location>
        <begin position="331"/>
        <end position="345"/>
    </location>
</feature>